<evidence type="ECO:0000256" key="10">
    <source>
        <dbReference type="ARBA" id="ARBA00032441"/>
    </source>
</evidence>
<dbReference type="GO" id="GO:0002949">
    <property type="term" value="P:tRNA threonylcarbamoyladenosine modification"/>
    <property type="evidence" value="ECO:0007669"/>
    <property type="project" value="InterPro"/>
</dbReference>
<keyword evidence="8" id="KW-0067">ATP-binding</keyword>
<dbReference type="InterPro" id="IPR003442">
    <property type="entry name" value="T6A_TsaE"/>
</dbReference>
<comment type="caution">
    <text evidence="11">The sequence shown here is derived from an EMBL/GenBank/DDBJ whole genome shotgun (WGS) entry which is preliminary data.</text>
</comment>
<dbReference type="SUPFAM" id="SSF52540">
    <property type="entry name" value="P-loop containing nucleoside triphosphate hydrolases"/>
    <property type="match status" value="1"/>
</dbReference>
<dbReference type="InterPro" id="IPR027417">
    <property type="entry name" value="P-loop_NTPase"/>
</dbReference>
<comment type="similarity">
    <text evidence="2">Belongs to the TsaE family.</text>
</comment>
<evidence type="ECO:0000313" key="12">
    <source>
        <dbReference type="Proteomes" id="UP000177682"/>
    </source>
</evidence>
<evidence type="ECO:0000256" key="9">
    <source>
        <dbReference type="ARBA" id="ARBA00022842"/>
    </source>
</evidence>
<keyword evidence="9" id="KW-0460">Magnesium</keyword>
<dbReference type="GO" id="GO:0016740">
    <property type="term" value="F:transferase activity"/>
    <property type="evidence" value="ECO:0007669"/>
    <property type="project" value="UniProtKB-KW"/>
</dbReference>
<keyword evidence="4" id="KW-0963">Cytoplasm</keyword>
<evidence type="ECO:0000313" key="11">
    <source>
        <dbReference type="EMBL" id="OGE90281.1"/>
    </source>
</evidence>
<reference evidence="11 12" key="1">
    <citation type="journal article" date="2016" name="Nat. Commun.">
        <title>Thousands of microbial genomes shed light on interconnected biogeochemical processes in an aquifer system.</title>
        <authorList>
            <person name="Anantharaman K."/>
            <person name="Brown C.T."/>
            <person name="Hug L.A."/>
            <person name="Sharon I."/>
            <person name="Castelle C.J."/>
            <person name="Probst A.J."/>
            <person name="Thomas B.C."/>
            <person name="Singh A."/>
            <person name="Wilkins M.J."/>
            <person name="Karaoz U."/>
            <person name="Brodie E.L."/>
            <person name="Williams K.H."/>
            <person name="Hubbard S.S."/>
            <person name="Banfield J.F."/>
        </authorList>
    </citation>
    <scope>NUCLEOTIDE SEQUENCE [LARGE SCALE GENOMIC DNA]</scope>
</reference>
<dbReference type="Proteomes" id="UP000177682">
    <property type="component" value="Unassembled WGS sequence"/>
</dbReference>
<organism evidence="11 12">
    <name type="scientific">Candidatus Doudnabacteria bacterium RIFCSPHIGHO2_12_FULL_48_16</name>
    <dbReference type="NCBI Taxonomy" id="1817838"/>
    <lineage>
        <taxon>Bacteria</taxon>
        <taxon>Candidatus Doudnaibacteriota</taxon>
    </lineage>
</organism>
<evidence type="ECO:0000256" key="7">
    <source>
        <dbReference type="ARBA" id="ARBA00022741"/>
    </source>
</evidence>
<dbReference type="GO" id="GO:0005737">
    <property type="term" value="C:cytoplasm"/>
    <property type="evidence" value="ECO:0007669"/>
    <property type="project" value="UniProtKB-SubCell"/>
</dbReference>
<evidence type="ECO:0000256" key="3">
    <source>
        <dbReference type="ARBA" id="ARBA00019010"/>
    </source>
</evidence>
<dbReference type="NCBIfam" id="TIGR00150">
    <property type="entry name" value="T6A_YjeE"/>
    <property type="match status" value="1"/>
</dbReference>
<keyword evidence="5" id="KW-0819">tRNA processing</keyword>
<evidence type="ECO:0000256" key="5">
    <source>
        <dbReference type="ARBA" id="ARBA00022694"/>
    </source>
</evidence>
<evidence type="ECO:0000256" key="1">
    <source>
        <dbReference type="ARBA" id="ARBA00004496"/>
    </source>
</evidence>
<dbReference type="Pfam" id="PF02367">
    <property type="entry name" value="TsaE"/>
    <property type="match status" value="1"/>
</dbReference>
<name>A0A1F5PK55_9BACT</name>
<accession>A0A1F5PK55</accession>
<evidence type="ECO:0000256" key="6">
    <source>
        <dbReference type="ARBA" id="ARBA00022723"/>
    </source>
</evidence>
<dbReference type="GO" id="GO:0046872">
    <property type="term" value="F:metal ion binding"/>
    <property type="evidence" value="ECO:0007669"/>
    <property type="project" value="UniProtKB-KW"/>
</dbReference>
<keyword evidence="7" id="KW-0547">Nucleotide-binding</keyword>
<dbReference type="Gene3D" id="3.40.50.300">
    <property type="entry name" value="P-loop containing nucleotide triphosphate hydrolases"/>
    <property type="match status" value="1"/>
</dbReference>
<keyword evidence="6" id="KW-0479">Metal-binding</keyword>
<gene>
    <name evidence="11" type="ORF">A3E29_04265</name>
</gene>
<dbReference type="EMBL" id="MFEY01000007">
    <property type="protein sequence ID" value="OGE90281.1"/>
    <property type="molecule type" value="Genomic_DNA"/>
</dbReference>
<evidence type="ECO:0000256" key="8">
    <source>
        <dbReference type="ARBA" id="ARBA00022840"/>
    </source>
</evidence>
<proteinExistence type="inferred from homology"/>
<sequence>MASYKNLDLKQLHRLAAALALTLKGRGATIGLTGTLGAGKTTFVQGFAKALGIKKISSPTFVIRHDHRARRSNLYHLDFYRLTKASQLKNLGLMELLGRNNLILIEWVEKFSKIEKLCDIVVTFKIKPGNVRDITIKAN</sequence>
<evidence type="ECO:0000256" key="4">
    <source>
        <dbReference type="ARBA" id="ARBA00022490"/>
    </source>
</evidence>
<protein>
    <recommendedName>
        <fullName evidence="3">tRNA threonylcarbamoyladenosine biosynthesis protein TsaE</fullName>
    </recommendedName>
    <alternativeName>
        <fullName evidence="10">t(6)A37 threonylcarbamoyladenosine biosynthesis protein TsaE</fullName>
    </alternativeName>
</protein>
<comment type="subcellular location">
    <subcellularLocation>
        <location evidence="1">Cytoplasm</location>
    </subcellularLocation>
</comment>
<keyword evidence="11" id="KW-0808">Transferase</keyword>
<dbReference type="GO" id="GO:0005524">
    <property type="term" value="F:ATP binding"/>
    <property type="evidence" value="ECO:0007669"/>
    <property type="project" value="UniProtKB-KW"/>
</dbReference>
<dbReference type="PANTHER" id="PTHR33540:SF2">
    <property type="entry name" value="TRNA THREONYLCARBAMOYLADENOSINE BIOSYNTHESIS PROTEIN TSAE"/>
    <property type="match status" value="1"/>
</dbReference>
<dbReference type="AlphaFoldDB" id="A0A1F5PK55"/>
<dbReference type="PANTHER" id="PTHR33540">
    <property type="entry name" value="TRNA THREONYLCARBAMOYLADENOSINE BIOSYNTHESIS PROTEIN TSAE"/>
    <property type="match status" value="1"/>
</dbReference>
<evidence type="ECO:0000256" key="2">
    <source>
        <dbReference type="ARBA" id="ARBA00007599"/>
    </source>
</evidence>